<dbReference type="SUPFAM" id="SSF54593">
    <property type="entry name" value="Glyoxalase/Bleomycin resistance protein/Dihydroxybiphenyl dioxygenase"/>
    <property type="match status" value="1"/>
</dbReference>
<dbReference type="Pfam" id="PF00903">
    <property type="entry name" value="Glyoxalase"/>
    <property type="match status" value="1"/>
</dbReference>
<name>A0A161RFV3_9BACL</name>
<dbReference type="EMBL" id="LQNT01000009">
    <property type="protein sequence ID" value="KZE38842.1"/>
    <property type="molecule type" value="Genomic_DNA"/>
</dbReference>
<dbReference type="Proteomes" id="UP000076490">
    <property type="component" value="Unassembled WGS sequence"/>
</dbReference>
<feature type="domain" description="VOC" evidence="1">
    <location>
        <begin position="8"/>
        <end position="119"/>
    </location>
</feature>
<gene>
    <name evidence="2" type="ORF">AV656_08035</name>
</gene>
<evidence type="ECO:0000259" key="1">
    <source>
        <dbReference type="PROSITE" id="PS51819"/>
    </source>
</evidence>
<reference evidence="2 3" key="1">
    <citation type="submission" date="2016-01" db="EMBL/GenBank/DDBJ databases">
        <title>Whole genome sequencing of Bhargavaea cecembensis T14.</title>
        <authorList>
            <person name="Hong K.W."/>
        </authorList>
    </citation>
    <scope>NUCLEOTIDE SEQUENCE [LARGE SCALE GENOMIC DNA]</scope>
    <source>
        <strain evidence="2 3">T14</strain>
    </source>
</reference>
<dbReference type="InterPro" id="IPR037523">
    <property type="entry name" value="VOC_core"/>
</dbReference>
<comment type="caution">
    <text evidence="2">The sequence shown here is derived from an EMBL/GenBank/DDBJ whole genome shotgun (WGS) entry which is preliminary data.</text>
</comment>
<dbReference type="PANTHER" id="PTHR21366:SF14">
    <property type="entry name" value="GLYOXALASE DOMAIN-CONTAINING PROTEIN 5"/>
    <property type="match status" value="1"/>
</dbReference>
<organism evidence="2 3">
    <name type="scientific">Bhargavaea cecembensis</name>
    <dbReference type="NCBI Taxonomy" id="394098"/>
    <lineage>
        <taxon>Bacteria</taxon>
        <taxon>Bacillati</taxon>
        <taxon>Bacillota</taxon>
        <taxon>Bacilli</taxon>
        <taxon>Bacillales</taxon>
        <taxon>Caryophanaceae</taxon>
        <taxon>Bhargavaea</taxon>
    </lineage>
</organism>
<evidence type="ECO:0000313" key="2">
    <source>
        <dbReference type="EMBL" id="KZE38842.1"/>
    </source>
</evidence>
<feature type="domain" description="VOC" evidence="1">
    <location>
        <begin position="136"/>
        <end position="252"/>
    </location>
</feature>
<dbReference type="PROSITE" id="PS51819">
    <property type="entry name" value="VOC"/>
    <property type="match status" value="2"/>
</dbReference>
<evidence type="ECO:0000313" key="3">
    <source>
        <dbReference type="Proteomes" id="UP000076490"/>
    </source>
</evidence>
<accession>A0A161RFV3</accession>
<protein>
    <recommendedName>
        <fullName evidence="1">VOC domain-containing protein</fullName>
    </recommendedName>
</protein>
<dbReference type="InterPro" id="IPR050383">
    <property type="entry name" value="GlyoxalaseI/FosfomycinResist"/>
</dbReference>
<sequence>MANVKAFRLVYVNFASPNAEKMKDYYIRTMGYVLTKEESGVIYLSNGFDHHNIVITPALEKKVLSYGYQLDGKLTHEEVQAKLKDIGISSVLKTDAIPGVSELVELHDPDGNTVHIFNDIEHTAPGFAQSGIVPQKLGHLAFYAKDFKNVIKFYEEALGFMFSDQIGEDFANFLTCNTDHHVINIVASPTKSQTLHHIAFQLKDASHHTISSDLLAKHGHPVIWGPSRHTSGHNIATYHYDPDGNVVELFTDMDVYVPELGIYEPRPWHEFLPLKPRVWDGLSAWGTEFEVDLANV</sequence>
<proteinExistence type="predicted"/>
<dbReference type="InterPro" id="IPR004360">
    <property type="entry name" value="Glyas_Fos-R_dOase_dom"/>
</dbReference>
<dbReference type="AlphaFoldDB" id="A0A161RFV3"/>
<dbReference type="InterPro" id="IPR029068">
    <property type="entry name" value="Glyas_Bleomycin-R_OHBP_Dase"/>
</dbReference>
<dbReference type="RefSeq" id="WP_063180777.1">
    <property type="nucleotide sequence ID" value="NZ_LQNT01000009.1"/>
</dbReference>
<dbReference type="PANTHER" id="PTHR21366">
    <property type="entry name" value="GLYOXALASE FAMILY PROTEIN"/>
    <property type="match status" value="1"/>
</dbReference>
<dbReference type="Gene3D" id="3.10.180.10">
    <property type="entry name" value="2,3-Dihydroxybiphenyl 1,2-Dioxygenase, domain 1"/>
    <property type="match status" value="2"/>
</dbReference>